<dbReference type="Gene3D" id="3.30.9.10">
    <property type="entry name" value="D-Amino Acid Oxidase, subunit A, domain 2"/>
    <property type="match status" value="1"/>
</dbReference>
<comment type="cofactor">
    <cofactor evidence="1">
        <name>FAD</name>
        <dbReference type="ChEBI" id="CHEBI:57692"/>
    </cofactor>
</comment>
<dbReference type="RefSeq" id="WP_203728257.1">
    <property type="nucleotide sequence ID" value="NZ_BAAATX010000024.1"/>
</dbReference>
<evidence type="ECO:0000313" key="6">
    <source>
        <dbReference type="EMBL" id="GIE02508.1"/>
    </source>
</evidence>
<evidence type="ECO:0000256" key="3">
    <source>
        <dbReference type="ARBA" id="ARBA00022827"/>
    </source>
</evidence>
<dbReference type="SUPFAM" id="SSF54373">
    <property type="entry name" value="FAD-linked reductases, C-terminal domain"/>
    <property type="match status" value="1"/>
</dbReference>
<dbReference type="PANTHER" id="PTHR10961:SF7">
    <property type="entry name" value="FAD DEPENDENT OXIDOREDUCTASE DOMAIN-CONTAINING PROTEIN"/>
    <property type="match status" value="1"/>
</dbReference>
<keyword evidence="2" id="KW-0285">Flavoprotein</keyword>
<comment type="caution">
    <text evidence="6">The sequence shown here is derived from an EMBL/GenBank/DDBJ whole genome shotgun (WGS) entry which is preliminary data.</text>
</comment>
<dbReference type="Gene3D" id="3.50.50.60">
    <property type="entry name" value="FAD/NAD(P)-binding domain"/>
    <property type="match status" value="1"/>
</dbReference>
<evidence type="ECO:0000259" key="5">
    <source>
        <dbReference type="Pfam" id="PF01266"/>
    </source>
</evidence>
<keyword evidence="7" id="KW-1185">Reference proteome</keyword>
<keyword evidence="3" id="KW-0274">FAD</keyword>
<keyword evidence="4" id="KW-0560">Oxidoreductase</keyword>
<dbReference type="SUPFAM" id="SSF51905">
    <property type="entry name" value="FAD/NAD(P)-binding domain"/>
    <property type="match status" value="1"/>
</dbReference>
<dbReference type="Proteomes" id="UP000637628">
    <property type="component" value="Unassembled WGS sequence"/>
</dbReference>
<dbReference type="InterPro" id="IPR036188">
    <property type="entry name" value="FAD/NAD-bd_sf"/>
</dbReference>
<evidence type="ECO:0000256" key="1">
    <source>
        <dbReference type="ARBA" id="ARBA00001974"/>
    </source>
</evidence>
<name>A0ABQ3YY48_9ACTN</name>
<organism evidence="6 7">
    <name type="scientific">Paractinoplanes durhamensis</name>
    <dbReference type="NCBI Taxonomy" id="113563"/>
    <lineage>
        <taxon>Bacteria</taxon>
        <taxon>Bacillati</taxon>
        <taxon>Actinomycetota</taxon>
        <taxon>Actinomycetes</taxon>
        <taxon>Micromonosporales</taxon>
        <taxon>Micromonosporaceae</taxon>
        <taxon>Paractinoplanes</taxon>
    </lineage>
</organism>
<sequence>MRIAVVGAGLAGSATAWRLAQRGAQVTLLERATPANPQGSSHGSARIFRYAYPDPFYAKLVVEAREHWSELEDATGATFFRKTGALDFGAVRDPHQLAGVLTEAGVDHELLAAEEAAERWPGIRVDGPVLWHPAAGVIDAQAAVLAMTELARAAGATVHENWTVTAVVESGGRVSVRSADGDELTVDHVVLAAGGWLPELMPAVPVRVRQEQAFHFPYRDPAEAQRWPTFVHKRAGMSTYSLPGGRDADHRGQKVAEYFGGSEIASASANDGIVDPGNRQRLVDYVVRHLPGLIPEPYAETTCVFTCTADENFVIDTVGAVTVASPCSGHGAKFAPLLGAIIADAATGRARPAAKFRLPSAD</sequence>
<evidence type="ECO:0000313" key="7">
    <source>
        <dbReference type="Proteomes" id="UP000637628"/>
    </source>
</evidence>
<feature type="domain" description="FAD dependent oxidoreductase" evidence="5">
    <location>
        <begin position="2"/>
        <end position="344"/>
    </location>
</feature>
<dbReference type="PANTHER" id="PTHR10961">
    <property type="entry name" value="PEROXISOMAL SARCOSINE OXIDASE"/>
    <property type="match status" value="1"/>
</dbReference>
<gene>
    <name evidence="6" type="primary">solA_2</name>
    <name evidence="6" type="ORF">Adu01nite_38580</name>
</gene>
<evidence type="ECO:0000256" key="2">
    <source>
        <dbReference type="ARBA" id="ARBA00022630"/>
    </source>
</evidence>
<dbReference type="InterPro" id="IPR045170">
    <property type="entry name" value="MTOX"/>
</dbReference>
<accession>A0ABQ3YY48</accession>
<dbReference type="EMBL" id="BOML01000032">
    <property type="protein sequence ID" value="GIE02508.1"/>
    <property type="molecule type" value="Genomic_DNA"/>
</dbReference>
<evidence type="ECO:0000256" key="4">
    <source>
        <dbReference type="ARBA" id="ARBA00023002"/>
    </source>
</evidence>
<reference evidence="6 7" key="1">
    <citation type="submission" date="2021-01" db="EMBL/GenBank/DDBJ databases">
        <title>Whole genome shotgun sequence of Actinoplanes durhamensis NBRC 14914.</title>
        <authorList>
            <person name="Komaki H."/>
            <person name="Tamura T."/>
        </authorList>
    </citation>
    <scope>NUCLEOTIDE SEQUENCE [LARGE SCALE GENOMIC DNA]</scope>
    <source>
        <strain evidence="6 7">NBRC 14914</strain>
    </source>
</reference>
<dbReference type="Pfam" id="PF01266">
    <property type="entry name" value="DAO"/>
    <property type="match status" value="1"/>
</dbReference>
<dbReference type="InterPro" id="IPR006076">
    <property type="entry name" value="FAD-dep_OxRdtase"/>
</dbReference>
<protein>
    <submittedName>
        <fullName evidence="6">N-methyltryptophan oxidase</fullName>
    </submittedName>
</protein>
<proteinExistence type="predicted"/>